<evidence type="ECO:0000256" key="1">
    <source>
        <dbReference type="ARBA" id="ARBA00001561"/>
    </source>
</evidence>
<evidence type="ECO:0000256" key="12">
    <source>
        <dbReference type="ARBA" id="ARBA00042615"/>
    </source>
</evidence>
<dbReference type="GO" id="GO:0009254">
    <property type="term" value="P:peptidoglycan turnover"/>
    <property type="evidence" value="ECO:0007669"/>
    <property type="project" value="TreeGrafter"/>
</dbReference>
<dbReference type="EC" id="3.5.1.28" evidence="5"/>
<reference evidence="15 16" key="1">
    <citation type="submission" date="2018-10" db="EMBL/GenBank/DDBJ databases">
        <authorList>
            <person name="Criscuolo A."/>
        </authorList>
    </citation>
    <scope>NUCLEOTIDE SEQUENCE [LARGE SCALE GENOMIC DNA]</scope>
    <source>
        <strain evidence="15">DnA1</strain>
    </source>
</reference>
<dbReference type="AlphaFoldDB" id="A0A3P4AZL3"/>
<dbReference type="GO" id="GO:0009253">
    <property type="term" value="P:peptidoglycan catabolic process"/>
    <property type="evidence" value="ECO:0007669"/>
    <property type="project" value="InterPro"/>
</dbReference>
<comment type="subcellular location">
    <subcellularLocation>
        <location evidence="3">Cytoplasm</location>
    </subcellularLocation>
</comment>
<dbReference type="NCBIfam" id="NF008758">
    <property type="entry name" value="PRK11789.1"/>
    <property type="match status" value="1"/>
</dbReference>
<accession>A0A3P4AZL3</accession>
<comment type="catalytic activity">
    <reaction evidence="1">
        <text>Hydrolyzes the link between N-acetylmuramoyl residues and L-amino acid residues in certain cell-wall glycopeptides.</text>
        <dbReference type="EC" id="3.5.1.28"/>
    </reaction>
</comment>
<evidence type="ECO:0000313" key="16">
    <source>
        <dbReference type="Proteomes" id="UP000277294"/>
    </source>
</evidence>
<evidence type="ECO:0000256" key="9">
    <source>
        <dbReference type="ARBA" id="ARBA00022833"/>
    </source>
</evidence>
<proteinExistence type="inferred from homology"/>
<comment type="cofactor">
    <cofactor evidence="2">
        <name>Zn(2+)</name>
        <dbReference type="ChEBI" id="CHEBI:29105"/>
    </cofactor>
</comment>
<evidence type="ECO:0000256" key="2">
    <source>
        <dbReference type="ARBA" id="ARBA00001947"/>
    </source>
</evidence>
<dbReference type="PANTHER" id="PTHR30417:SF4">
    <property type="entry name" value="1,6-ANHYDRO-N-ACETYLMURAMYL-L-ALANINE AMIDASE AMPD"/>
    <property type="match status" value="1"/>
</dbReference>
<dbReference type="GO" id="GO:0071555">
    <property type="term" value="P:cell wall organization"/>
    <property type="evidence" value="ECO:0007669"/>
    <property type="project" value="UniProtKB-KW"/>
</dbReference>
<dbReference type="GO" id="GO:0008745">
    <property type="term" value="F:N-acetylmuramoyl-L-alanine amidase activity"/>
    <property type="evidence" value="ECO:0007669"/>
    <property type="project" value="UniProtKB-EC"/>
</dbReference>
<dbReference type="PANTHER" id="PTHR30417">
    <property type="entry name" value="N-ACETYLMURAMOYL-L-ALANINE AMIDASE AMID"/>
    <property type="match status" value="1"/>
</dbReference>
<dbReference type="GO" id="GO:0046872">
    <property type="term" value="F:metal ion binding"/>
    <property type="evidence" value="ECO:0007669"/>
    <property type="project" value="UniProtKB-KW"/>
</dbReference>
<sequence length="217" mass="23443">MSSPAAPPDPQAPARIDAAGWIVHPAVRIAPSPNHDERPAGTDASLLVVHNISLPPGEFGGPCIEALFTNTLDCDAHPWFDCLRGLRVSAHFLIDRHGRVTQFVSTDRRAWHAGVSSFEGRERCNDFSLGIELEGTDTLPYTDAQYASLAWLTALLCERHPLRHVRGHEHIAPGRKTDPGPSFDWGRAMEGPPPMRLRAPPPGGGTGGPAKPDPLCP</sequence>
<organism evidence="15 16">
    <name type="scientific">Pigmentiphaga humi</name>
    <dbReference type="NCBI Taxonomy" id="2478468"/>
    <lineage>
        <taxon>Bacteria</taxon>
        <taxon>Pseudomonadati</taxon>
        <taxon>Pseudomonadota</taxon>
        <taxon>Betaproteobacteria</taxon>
        <taxon>Burkholderiales</taxon>
        <taxon>Alcaligenaceae</taxon>
        <taxon>Pigmentiphaga</taxon>
    </lineage>
</organism>
<dbReference type="EMBL" id="UWPJ01000014">
    <property type="protein sequence ID" value="VCU69497.1"/>
    <property type="molecule type" value="Genomic_DNA"/>
</dbReference>
<evidence type="ECO:0000259" key="14">
    <source>
        <dbReference type="SMART" id="SM00644"/>
    </source>
</evidence>
<evidence type="ECO:0000256" key="4">
    <source>
        <dbReference type="ARBA" id="ARBA00007553"/>
    </source>
</evidence>
<evidence type="ECO:0000256" key="10">
    <source>
        <dbReference type="ARBA" id="ARBA00023316"/>
    </source>
</evidence>
<evidence type="ECO:0000256" key="11">
    <source>
        <dbReference type="ARBA" id="ARBA00039257"/>
    </source>
</evidence>
<dbReference type="SMART" id="SM00644">
    <property type="entry name" value="Ami_2"/>
    <property type="match status" value="1"/>
</dbReference>
<keyword evidence="16" id="KW-1185">Reference proteome</keyword>
<keyword evidence="6" id="KW-0963">Cytoplasm</keyword>
<dbReference type="OrthoDB" id="9794842at2"/>
<evidence type="ECO:0000256" key="5">
    <source>
        <dbReference type="ARBA" id="ARBA00011901"/>
    </source>
</evidence>
<dbReference type="InterPro" id="IPR036505">
    <property type="entry name" value="Amidase/PGRP_sf"/>
</dbReference>
<name>A0A3P4AZL3_9BURK</name>
<keyword evidence="10" id="KW-0961">Cell wall biogenesis/degradation</keyword>
<evidence type="ECO:0000256" key="7">
    <source>
        <dbReference type="ARBA" id="ARBA00022723"/>
    </source>
</evidence>
<evidence type="ECO:0000256" key="13">
    <source>
        <dbReference type="SAM" id="MobiDB-lite"/>
    </source>
</evidence>
<comment type="similarity">
    <text evidence="4">Belongs to the N-acetylmuramoyl-L-alanine amidase 2 family.</text>
</comment>
<keyword evidence="8 15" id="KW-0378">Hydrolase</keyword>
<dbReference type="CDD" id="cd06583">
    <property type="entry name" value="PGRP"/>
    <property type="match status" value="1"/>
</dbReference>
<feature type="compositionally biased region" description="Pro residues" evidence="13">
    <location>
        <begin position="191"/>
        <end position="203"/>
    </location>
</feature>
<keyword evidence="7" id="KW-0479">Metal-binding</keyword>
<keyword evidence="9" id="KW-0862">Zinc</keyword>
<dbReference type="Proteomes" id="UP000277294">
    <property type="component" value="Unassembled WGS sequence"/>
</dbReference>
<gene>
    <name evidence="15" type="primary">ampD</name>
    <name evidence="15" type="ORF">PIGHUM_01560</name>
</gene>
<evidence type="ECO:0000256" key="8">
    <source>
        <dbReference type="ARBA" id="ARBA00022801"/>
    </source>
</evidence>
<dbReference type="Gene3D" id="3.40.80.10">
    <property type="entry name" value="Peptidoglycan recognition protein-like"/>
    <property type="match status" value="1"/>
</dbReference>
<evidence type="ECO:0000256" key="6">
    <source>
        <dbReference type="ARBA" id="ARBA00022490"/>
    </source>
</evidence>
<dbReference type="RefSeq" id="WP_124078908.1">
    <property type="nucleotide sequence ID" value="NZ_UWPJ01000014.1"/>
</dbReference>
<dbReference type="Pfam" id="PF01510">
    <property type="entry name" value="Amidase_2"/>
    <property type="match status" value="1"/>
</dbReference>
<evidence type="ECO:0000256" key="3">
    <source>
        <dbReference type="ARBA" id="ARBA00004496"/>
    </source>
</evidence>
<dbReference type="InterPro" id="IPR002502">
    <property type="entry name" value="Amidase_domain"/>
</dbReference>
<protein>
    <recommendedName>
        <fullName evidence="11">1,6-anhydro-N-acetylmuramyl-L-alanine amidase AmpD</fullName>
        <ecNumber evidence="5">3.5.1.28</ecNumber>
    </recommendedName>
    <alternativeName>
        <fullName evidence="12">N-acetylmuramoyl-L-alanine amidase</fullName>
    </alternativeName>
</protein>
<dbReference type="GO" id="GO:0005737">
    <property type="term" value="C:cytoplasm"/>
    <property type="evidence" value="ECO:0007669"/>
    <property type="project" value="UniProtKB-SubCell"/>
</dbReference>
<dbReference type="SUPFAM" id="SSF55846">
    <property type="entry name" value="N-acetylmuramoyl-L-alanine amidase-like"/>
    <property type="match status" value="1"/>
</dbReference>
<feature type="region of interest" description="Disordered" evidence="13">
    <location>
        <begin position="170"/>
        <end position="217"/>
    </location>
</feature>
<evidence type="ECO:0000313" key="15">
    <source>
        <dbReference type="EMBL" id="VCU69497.1"/>
    </source>
</evidence>
<feature type="domain" description="N-acetylmuramoyl-L-alanine amidase" evidence="14">
    <location>
        <begin position="32"/>
        <end position="180"/>
    </location>
</feature>
<dbReference type="InterPro" id="IPR051206">
    <property type="entry name" value="NAMLAA_amidase_2"/>
</dbReference>